<keyword evidence="5 8" id="KW-0812">Transmembrane</keyword>
<dbReference type="Proteomes" id="UP000067689">
    <property type="component" value="Chromosome"/>
</dbReference>
<dbReference type="RefSeq" id="WP_067856047.1">
    <property type="nucleotide sequence ID" value="NZ_CP011502.1"/>
</dbReference>
<keyword evidence="2" id="KW-1003">Cell membrane</keyword>
<dbReference type="PATRIC" id="fig|2041.4.peg.1305"/>
<evidence type="ECO:0000256" key="6">
    <source>
        <dbReference type="ARBA" id="ARBA00022989"/>
    </source>
</evidence>
<evidence type="ECO:0000256" key="1">
    <source>
        <dbReference type="ARBA" id="ARBA00004651"/>
    </source>
</evidence>
<evidence type="ECO:0000313" key="9">
    <source>
        <dbReference type="EMBL" id="ALX04314.1"/>
    </source>
</evidence>
<proteinExistence type="predicted"/>
<evidence type="ECO:0008006" key="11">
    <source>
        <dbReference type="Google" id="ProtNLM"/>
    </source>
</evidence>
<keyword evidence="7 8" id="KW-0472">Membrane</keyword>
<evidence type="ECO:0000256" key="5">
    <source>
        <dbReference type="ARBA" id="ARBA00022692"/>
    </source>
</evidence>
<sequence>MTSITGTTRVRGVATTLPGVAWVPCAAGVLAGLLRMTWADRGLGSDEAGFLAVAGQWSPGTSLYGHYWVDRPPLLITLYQLADGLGGAVGLRVVGALAVLVAVVTVGAGVRRATGSATAAAWTGVVAGALLASPAAGAYEVNGELLAAPFTALGVLGVVLAWRGMRSRDHLLGGGLAGAGLVAALLVKQNMVDVLVVAAGVVALAAVTRTLRPRTLLVALAGAAAGGVAVSAVVLGWAALHGTSPGGVWYAMYPFRVAAGAALASSRGVAAHARGLHLLGAAVVGGVVPALAVLLLGVRRMRRDVRLVAVVTLAWAGWAAVSIAIGGNFWTHYLVQLALPLAVGVGLVSTARPRLATVAAASCLVPAVLSATVMSARADDLTRDQRVGQAIGAASVGADSLVVAWGHPGVVQGSRLTSPYPSLWSLPTKTLDPDLTGFTAVLAGPRAPTWVVTGRSLHSWGLHTHDATAVLHRRYRRVADVCGSTVYLRDGLARPVPAADCG</sequence>
<dbReference type="EMBL" id="CP011502">
    <property type="protein sequence ID" value="ALX04314.1"/>
    <property type="molecule type" value="Genomic_DNA"/>
</dbReference>
<feature type="transmembrane region" description="Helical" evidence="8">
    <location>
        <begin position="117"/>
        <end position="139"/>
    </location>
</feature>
<feature type="transmembrane region" description="Helical" evidence="8">
    <location>
        <begin position="305"/>
        <end position="324"/>
    </location>
</feature>
<dbReference type="GO" id="GO:0009103">
    <property type="term" value="P:lipopolysaccharide biosynthetic process"/>
    <property type="evidence" value="ECO:0007669"/>
    <property type="project" value="UniProtKB-ARBA"/>
</dbReference>
<name>A0A0U3T0L7_9ACTN</name>
<feature type="transmembrane region" description="Helical" evidence="8">
    <location>
        <begin position="276"/>
        <end position="298"/>
    </location>
</feature>
<feature type="transmembrane region" description="Helical" evidence="8">
    <location>
        <begin position="218"/>
        <end position="240"/>
    </location>
</feature>
<accession>A0A0U3T0L7</accession>
<feature type="transmembrane region" description="Helical" evidence="8">
    <location>
        <begin position="20"/>
        <end position="38"/>
    </location>
</feature>
<feature type="transmembrane region" description="Helical" evidence="8">
    <location>
        <begin position="171"/>
        <end position="188"/>
    </location>
</feature>
<dbReference type="GO" id="GO:0010041">
    <property type="term" value="P:response to iron(III) ion"/>
    <property type="evidence" value="ECO:0007669"/>
    <property type="project" value="TreeGrafter"/>
</dbReference>
<evidence type="ECO:0000313" key="10">
    <source>
        <dbReference type="Proteomes" id="UP000067689"/>
    </source>
</evidence>
<dbReference type="OrthoDB" id="3778591at2"/>
<feature type="transmembrane region" description="Helical" evidence="8">
    <location>
        <begin position="145"/>
        <end position="164"/>
    </location>
</feature>
<dbReference type="GO" id="GO:0016763">
    <property type="term" value="F:pentosyltransferase activity"/>
    <property type="evidence" value="ECO:0007669"/>
    <property type="project" value="TreeGrafter"/>
</dbReference>
<dbReference type="STRING" id="2041.AERYTH_06215"/>
<evidence type="ECO:0000256" key="4">
    <source>
        <dbReference type="ARBA" id="ARBA00022679"/>
    </source>
</evidence>
<dbReference type="AlphaFoldDB" id="A0A0U3T0L7"/>
<evidence type="ECO:0000256" key="7">
    <source>
        <dbReference type="ARBA" id="ARBA00023136"/>
    </source>
</evidence>
<dbReference type="InterPro" id="IPR050297">
    <property type="entry name" value="LipidA_mod_glycosyltrf_83"/>
</dbReference>
<keyword evidence="6 8" id="KW-1133">Transmembrane helix</keyword>
<keyword evidence="10" id="KW-1185">Reference proteome</keyword>
<dbReference type="PANTHER" id="PTHR33908">
    <property type="entry name" value="MANNOSYLTRANSFERASE YKCB-RELATED"/>
    <property type="match status" value="1"/>
</dbReference>
<reference evidence="9 10" key="1">
    <citation type="journal article" date="1991" name="Int. J. Syst. Bacteriol.">
        <title>Description of the erythromycin-producing bacterium Arthrobacter sp. strain NRRL B-3381 as Aeromicrobium erythreum gen. nov., sp. nov.</title>
        <authorList>
            <person name="Miller E.S."/>
            <person name="Woese C.R."/>
            <person name="Brenner S."/>
        </authorList>
    </citation>
    <scope>NUCLEOTIDE SEQUENCE [LARGE SCALE GENOMIC DNA]</scope>
    <source>
        <strain evidence="9 10">AR18</strain>
    </source>
</reference>
<evidence type="ECO:0000256" key="2">
    <source>
        <dbReference type="ARBA" id="ARBA00022475"/>
    </source>
</evidence>
<protein>
    <recommendedName>
        <fullName evidence="11">Glycosyltransferase RgtA/B/C/D-like domain-containing protein</fullName>
    </recommendedName>
</protein>
<dbReference type="PANTHER" id="PTHR33908:SF3">
    <property type="entry name" value="UNDECAPRENYL PHOSPHATE-ALPHA-4-AMINO-4-DEOXY-L-ARABINOSE ARABINOSYL TRANSFERASE"/>
    <property type="match status" value="1"/>
</dbReference>
<organism evidence="9 10">
    <name type="scientific">Aeromicrobium erythreum</name>
    <dbReference type="NCBI Taxonomy" id="2041"/>
    <lineage>
        <taxon>Bacteria</taxon>
        <taxon>Bacillati</taxon>
        <taxon>Actinomycetota</taxon>
        <taxon>Actinomycetes</taxon>
        <taxon>Propionibacteriales</taxon>
        <taxon>Nocardioidaceae</taxon>
        <taxon>Aeromicrobium</taxon>
    </lineage>
</organism>
<dbReference type="KEGG" id="aer:AERYTH_06215"/>
<dbReference type="GO" id="GO:0005886">
    <property type="term" value="C:plasma membrane"/>
    <property type="evidence" value="ECO:0007669"/>
    <property type="project" value="UniProtKB-SubCell"/>
</dbReference>
<keyword evidence="3" id="KW-0328">Glycosyltransferase</keyword>
<keyword evidence="4" id="KW-0808">Transferase</keyword>
<evidence type="ECO:0000256" key="8">
    <source>
        <dbReference type="SAM" id="Phobius"/>
    </source>
</evidence>
<feature type="transmembrane region" description="Helical" evidence="8">
    <location>
        <begin position="330"/>
        <end position="348"/>
    </location>
</feature>
<comment type="subcellular location">
    <subcellularLocation>
        <location evidence="1">Cell membrane</location>
        <topology evidence="1">Multi-pass membrane protein</topology>
    </subcellularLocation>
</comment>
<feature type="transmembrane region" description="Helical" evidence="8">
    <location>
        <begin position="89"/>
        <end position="110"/>
    </location>
</feature>
<gene>
    <name evidence="9" type="ORF">AERYTH_06215</name>
</gene>
<evidence type="ECO:0000256" key="3">
    <source>
        <dbReference type="ARBA" id="ARBA00022676"/>
    </source>
</evidence>
<feature type="transmembrane region" description="Helical" evidence="8">
    <location>
        <begin position="194"/>
        <end position="211"/>
    </location>
</feature>